<reference evidence="1" key="1">
    <citation type="submission" date="2018-05" db="EMBL/GenBank/DDBJ databases">
        <authorList>
            <person name="Lanie J.A."/>
            <person name="Ng W.-L."/>
            <person name="Kazmierczak K.M."/>
            <person name="Andrzejewski T.M."/>
            <person name="Davidsen T.M."/>
            <person name="Wayne K.J."/>
            <person name="Tettelin H."/>
            <person name="Glass J.I."/>
            <person name="Rusch D."/>
            <person name="Podicherti R."/>
            <person name="Tsui H.-C.T."/>
            <person name="Winkler M.E."/>
        </authorList>
    </citation>
    <scope>NUCLEOTIDE SEQUENCE</scope>
</reference>
<evidence type="ECO:0000313" key="1">
    <source>
        <dbReference type="EMBL" id="SVB58178.1"/>
    </source>
</evidence>
<gene>
    <name evidence="1" type="ORF">METZ01_LOCUS211032</name>
</gene>
<protein>
    <submittedName>
        <fullName evidence="1">Uncharacterized protein</fullName>
    </submittedName>
</protein>
<name>A0A382F582_9ZZZZ</name>
<dbReference type="EMBL" id="UINC01048079">
    <property type="protein sequence ID" value="SVB58178.1"/>
    <property type="molecule type" value="Genomic_DNA"/>
</dbReference>
<organism evidence="1">
    <name type="scientific">marine metagenome</name>
    <dbReference type="NCBI Taxonomy" id="408172"/>
    <lineage>
        <taxon>unclassified sequences</taxon>
        <taxon>metagenomes</taxon>
        <taxon>ecological metagenomes</taxon>
    </lineage>
</organism>
<dbReference type="AlphaFoldDB" id="A0A382F582"/>
<proteinExistence type="predicted"/>
<sequence length="52" mass="5347">SFGIVRATETPPITVEVLASDDRSVNGSDAVFAAVAAATWVHRGSFSDLPTG</sequence>
<accession>A0A382F582</accession>
<feature type="non-terminal residue" evidence="1">
    <location>
        <position position="1"/>
    </location>
</feature>